<keyword evidence="4" id="KW-1185">Reference proteome</keyword>
<dbReference type="EMBL" id="CAMXCT030006686">
    <property type="protein sequence ID" value="CAL4805601.1"/>
    <property type="molecule type" value="Genomic_DNA"/>
</dbReference>
<evidence type="ECO:0000313" key="4">
    <source>
        <dbReference type="Proteomes" id="UP001152797"/>
    </source>
</evidence>
<feature type="region of interest" description="Disordered" evidence="1">
    <location>
        <begin position="238"/>
        <end position="302"/>
    </location>
</feature>
<sequence>MAMDPDAADAVLEPMKWEVAFSPFDVPPPKDRLHAYKWQLATDKQAKKLEVLWRKAVPAASLSADRSASDRDLNLNFFLSVGHGRYSTMSYKIYSAQLVNGVEIMMFKHMVVEEFLIAKPVRELVVCTSFDPCDEWMVNAMRNGRSVELWLTETLTMKEPQLAAEDDQFRQTTHRSIAVNCNLELRVVLDHGLALARQFGTEHEVAGYQFFFQGHFRMSLSLLCPVMSRTLKTWWMQQSGPMGSNPSDDNDDGEGVVSSPLGSGSSSVTDVNIGEGGESETHDSDQLDHPDDDGGEGMTGCA</sequence>
<dbReference type="EMBL" id="CAMXCT010006686">
    <property type="protein sequence ID" value="CAI4018289.1"/>
    <property type="molecule type" value="Genomic_DNA"/>
</dbReference>
<evidence type="ECO:0000313" key="3">
    <source>
        <dbReference type="EMBL" id="CAL4805601.1"/>
    </source>
</evidence>
<reference evidence="2" key="1">
    <citation type="submission" date="2022-10" db="EMBL/GenBank/DDBJ databases">
        <authorList>
            <person name="Chen Y."/>
            <person name="Dougan E. K."/>
            <person name="Chan C."/>
            <person name="Rhodes N."/>
            <person name="Thang M."/>
        </authorList>
    </citation>
    <scope>NUCLEOTIDE SEQUENCE</scope>
</reference>
<evidence type="ECO:0000256" key="1">
    <source>
        <dbReference type="SAM" id="MobiDB-lite"/>
    </source>
</evidence>
<comment type="caution">
    <text evidence="2">The sequence shown here is derived from an EMBL/GenBank/DDBJ whole genome shotgun (WGS) entry which is preliminary data.</text>
</comment>
<name>A0A9P1GNR4_9DINO</name>
<dbReference type="AlphaFoldDB" id="A0A9P1GNR4"/>
<organism evidence="2">
    <name type="scientific">Cladocopium goreaui</name>
    <dbReference type="NCBI Taxonomy" id="2562237"/>
    <lineage>
        <taxon>Eukaryota</taxon>
        <taxon>Sar</taxon>
        <taxon>Alveolata</taxon>
        <taxon>Dinophyceae</taxon>
        <taxon>Suessiales</taxon>
        <taxon>Symbiodiniaceae</taxon>
        <taxon>Cladocopium</taxon>
    </lineage>
</organism>
<feature type="compositionally biased region" description="Low complexity" evidence="1">
    <location>
        <begin position="255"/>
        <end position="268"/>
    </location>
</feature>
<proteinExistence type="predicted"/>
<feature type="compositionally biased region" description="Polar residues" evidence="1">
    <location>
        <begin position="238"/>
        <end position="247"/>
    </location>
</feature>
<reference evidence="3 4" key="2">
    <citation type="submission" date="2024-05" db="EMBL/GenBank/DDBJ databases">
        <authorList>
            <person name="Chen Y."/>
            <person name="Shah S."/>
            <person name="Dougan E. K."/>
            <person name="Thang M."/>
            <person name="Chan C."/>
        </authorList>
    </citation>
    <scope>NUCLEOTIDE SEQUENCE [LARGE SCALE GENOMIC DNA]</scope>
</reference>
<evidence type="ECO:0000313" key="2">
    <source>
        <dbReference type="EMBL" id="CAI4018289.1"/>
    </source>
</evidence>
<gene>
    <name evidence="2" type="ORF">C1SCF055_LOCUS42868</name>
</gene>
<feature type="compositionally biased region" description="Basic and acidic residues" evidence="1">
    <location>
        <begin position="279"/>
        <end position="289"/>
    </location>
</feature>
<protein>
    <submittedName>
        <fullName evidence="2">Uncharacterized protein</fullName>
    </submittedName>
</protein>
<dbReference type="Proteomes" id="UP001152797">
    <property type="component" value="Unassembled WGS sequence"/>
</dbReference>
<accession>A0A9P1GNR4</accession>
<dbReference type="EMBL" id="CAMXCT020006686">
    <property type="protein sequence ID" value="CAL1171664.1"/>
    <property type="molecule type" value="Genomic_DNA"/>
</dbReference>